<organism evidence="1 2">
    <name type="scientific">Humidesulfovibrio mexicanus</name>
    <dbReference type="NCBI Taxonomy" id="147047"/>
    <lineage>
        <taxon>Bacteria</taxon>
        <taxon>Pseudomonadati</taxon>
        <taxon>Thermodesulfobacteriota</taxon>
        <taxon>Desulfovibrionia</taxon>
        <taxon>Desulfovibrionales</taxon>
        <taxon>Desulfovibrionaceae</taxon>
        <taxon>Humidesulfovibrio</taxon>
    </lineage>
</organism>
<reference evidence="1 2" key="1">
    <citation type="submission" date="2017-06" db="EMBL/GenBank/DDBJ databases">
        <authorList>
            <person name="Kim H.J."/>
            <person name="Triplett B.A."/>
        </authorList>
    </citation>
    <scope>NUCLEOTIDE SEQUENCE [LARGE SCALE GENOMIC DNA]</scope>
    <source>
        <strain evidence="1 2">DSM 13116</strain>
    </source>
</reference>
<gene>
    <name evidence="1" type="ORF">SAMN04488503_2022</name>
</gene>
<protein>
    <submittedName>
        <fullName evidence="1">Uncharacterized protein</fullName>
    </submittedName>
</protein>
<name>A0A239AJG8_9BACT</name>
<keyword evidence="2" id="KW-1185">Reference proteome</keyword>
<dbReference type="AlphaFoldDB" id="A0A239AJG8"/>
<evidence type="ECO:0000313" key="2">
    <source>
        <dbReference type="Proteomes" id="UP000198324"/>
    </source>
</evidence>
<dbReference type="Proteomes" id="UP000198324">
    <property type="component" value="Unassembled WGS sequence"/>
</dbReference>
<sequence>MGEKREKTDAILLRIRGTTRIYELYPAVQWPDQDEADEGLYRVRECRYEANRKRGRWLCIGGRKFTFMTLEAIFRHLRHEAAEAGYLDRLTAPAPPLREGMLVRWLPGNMREISTGTEPRCYRARLLSDPILWPDGQWRVVIGTSRSGGLVCCDEIQPIDAHGREVAR</sequence>
<accession>A0A239AJG8</accession>
<evidence type="ECO:0000313" key="1">
    <source>
        <dbReference type="EMBL" id="SNR95670.1"/>
    </source>
</evidence>
<proteinExistence type="predicted"/>
<dbReference type="RefSeq" id="WP_089274255.1">
    <property type="nucleotide sequence ID" value="NZ_FZOC01000004.1"/>
</dbReference>
<dbReference type="EMBL" id="FZOC01000004">
    <property type="protein sequence ID" value="SNR95670.1"/>
    <property type="molecule type" value="Genomic_DNA"/>
</dbReference>